<keyword evidence="1" id="KW-0560">Oxidoreductase</keyword>
<sequence length="119" mass="13886">MMSHQQIVAELRSGFDSGALMQSEDRKKALRNLHALLEENEVQLVAALYEDLKKPRQESLGCEVFIAKYEISEAIKNLDYWIQDSKVFYIFLLFKISYLLSGSNTVFLYFFNANYILFI</sequence>
<proteinExistence type="predicted"/>
<dbReference type="InterPro" id="IPR012394">
    <property type="entry name" value="Aldehyde_DH_NAD(P)"/>
</dbReference>
<dbReference type="AlphaFoldDB" id="A0A3S5CRA7"/>
<evidence type="ECO:0000313" key="4">
    <source>
        <dbReference type="Proteomes" id="UP000784294"/>
    </source>
</evidence>
<dbReference type="InterPro" id="IPR016162">
    <property type="entry name" value="Ald_DH_N"/>
</dbReference>
<organism evidence="3 4">
    <name type="scientific">Protopolystoma xenopodis</name>
    <dbReference type="NCBI Taxonomy" id="117903"/>
    <lineage>
        <taxon>Eukaryota</taxon>
        <taxon>Metazoa</taxon>
        <taxon>Spiralia</taxon>
        <taxon>Lophotrochozoa</taxon>
        <taxon>Platyhelminthes</taxon>
        <taxon>Monogenea</taxon>
        <taxon>Polyopisthocotylea</taxon>
        <taxon>Polystomatidea</taxon>
        <taxon>Polystomatidae</taxon>
        <taxon>Protopolystoma</taxon>
    </lineage>
</organism>
<keyword evidence="2" id="KW-0812">Transmembrane</keyword>
<dbReference type="SUPFAM" id="SSF53720">
    <property type="entry name" value="ALDH-like"/>
    <property type="match status" value="1"/>
</dbReference>
<dbReference type="OrthoDB" id="440325at2759"/>
<reference evidence="3" key="1">
    <citation type="submission" date="2018-11" db="EMBL/GenBank/DDBJ databases">
        <authorList>
            <consortium name="Pathogen Informatics"/>
        </authorList>
    </citation>
    <scope>NUCLEOTIDE SEQUENCE</scope>
</reference>
<evidence type="ECO:0000313" key="3">
    <source>
        <dbReference type="EMBL" id="VEL30024.1"/>
    </source>
</evidence>
<dbReference type="EMBL" id="CAAALY010108589">
    <property type="protein sequence ID" value="VEL30024.1"/>
    <property type="molecule type" value="Genomic_DNA"/>
</dbReference>
<gene>
    <name evidence="3" type="ORF">PXEA_LOCUS23464</name>
</gene>
<dbReference type="Gene3D" id="3.40.605.10">
    <property type="entry name" value="Aldehyde Dehydrogenase, Chain A, domain 1"/>
    <property type="match status" value="1"/>
</dbReference>
<keyword evidence="4" id="KW-1185">Reference proteome</keyword>
<dbReference type="GO" id="GO:0006081">
    <property type="term" value="P:aldehyde metabolic process"/>
    <property type="evidence" value="ECO:0007669"/>
    <property type="project" value="InterPro"/>
</dbReference>
<dbReference type="InterPro" id="IPR016161">
    <property type="entry name" value="Ald_DH/histidinol_DH"/>
</dbReference>
<dbReference type="PANTHER" id="PTHR43570">
    <property type="entry name" value="ALDEHYDE DEHYDROGENASE"/>
    <property type="match status" value="1"/>
</dbReference>
<protein>
    <submittedName>
        <fullName evidence="3">Uncharacterized protein</fullName>
    </submittedName>
</protein>
<accession>A0A3S5CRA7</accession>
<dbReference type="GO" id="GO:0005737">
    <property type="term" value="C:cytoplasm"/>
    <property type="evidence" value="ECO:0007669"/>
    <property type="project" value="TreeGrafter"/>
</dbReference>
<feature type="transmembrane region" description="Helical" evidence="2">
    <location>
        <begin position="87"/>
        <end position="111"/>
    </location>
</feature>
<keyword evidence="2" id="KW-1133">Transmembrane helix</keyword>
<name>A0A3S5CRA7_9PLAT</name>
<keyword evidence="2" id="KW-0472">Membrane</keyword>
<comment type="caution">
    <text evidence="3">The sequence shown here is derived from an EMBL/GenBank/DDBJ whole genome shotgun (WGS) entry which is preliminary data.</text>
</comment>
<evidence type="ECO:0000256" key="2">
    <source>
        <dbReference type="SAM" id="Phobius"/>
    </source>
</evidence>
<dbReference type="PANTHER" id="PTHR43570:SF16">
    <property type="entry name" value="ALDEHYDE DEHYDROGENASE TYPE III, ISOFORM Q"/>
    <property type="match status" value="1"/>
</dbReference>
<dbReference type="GO" id="GO:0004029">
    <property type="term" value="F:aldehyde dehydrogenase (NAD+) activity"/>
    <property type="evidence" value="ECO:0007669"/>
    <property type="project" value="TreeGrafter"/>
</dbReference>
<evidence type="ECO:0000256" key="1">
    <source>
        <dbReference type="ARBA" id="ARBA00023002"/>
    </source>
</evidence>
<dbReference type="Proteomes" id="UP000784294">
    <property type="component" value="Unassembled WGS sequence"/>
</dbReference>